<keyword evidence="2" id="KW-1185">Reference proteome</keyword>
<evidence type="ECO:0000313" key="1">
    <source>
        <dbReference type="EMBL" id="GAE43423.1"/>
    </source>
</evidence>
<dbReference type="Proteomes" id="UP000018949">
    <property type="component" value="Unassembled WGS sequence"/>
</dbReference>
<accession>W4RHQ7</accession>
<reference evidence="1 2" key="1">
    <citation type="submission" date="2013-12" db="EMBL/GenBank/DDBJ databases">
        <title>NBRP : Genome information of microbial organism related human and environment.</title>
        <authorList>
            <person name="Hattori M."/>
            <person name="Oshima K."/>
            <person name="Inaba H."/>
            <person name="Suda W."/>
            <person name="Sakamoto M."/>
            <person name="Iino T."/>
            <person name="Kitahara M."/>
            <person name="Oshida Y."/>
            <person name="Iida T."/>
            <person name="Kudo T."/>
            <person name="Itoh T."/>
            <person name="Ahmed I."/>
            <person name="Ohkuma M."/>
        </authorList>
    </citation>
    <scope>NUCLEOTIDE SEQUENCE [LARGE SCALE GENOMIC DNA]</scope>
    <source>
        <strain evidence="1 2">JCM 21738</strain>
    </source>
</reference>
<dbReference type="EMBL" id="BAUW01000001">
    <property type="protein sequence ID" value="GAE43423.1"/>
    <property type="molecule type" value="Genomic_DNA"/>
</dbReference>
<dbReference type="AlphaFoldDB" id="W4RHQ7"/>
<evidence type="ECO:0000313" key="2">
    <source>
        <dbReference type="Proteomes" id="UP000018949"/>
    </source>
</evidence>
<name>W4RHQ7_9BACI</name>
<protein>
    <submittedName>
        <fullName evidence="1">Uncharacterized protein</fullName>
    </submittedName>
</protein>
<comment type="caution">
    <text evidence="1">The sequence shown here is derived from an EMBL/GenBank/DDBJ whole genome shotgun (WGS) entry which is preliminary data.</text>
</comment>
<dbReference type="RefSeq" id="WP_035208657.1">
    <property type="nucleotide sequence ID" value="NZ_BAUW01000001.1"/>
</dbReference>
<organism evidence="1 2">
    <name type="scientific">Mesobacillus boroniphilus JCM 21738</name>
    <dbReference type="NCBI Taxonomy" id="1294265"/>
    <lineage>
        <taxon>Bacteria</taxon>
        <taxon>Bacillati</taxon>
        <taxon>Bacillota</taxon>
        <taxon>Bacilli</taxon>
        <taxon>Bacillales</taxon>
        <taxon>Bacillaceae</taxon>
        <taxon>Mesobacillus</taxon>
    </lineage>
</organism>
<gene>
    <name evidence="1" type="ORF">JCM21738_57</name>
</gene>
<sequence>MMDAEDNEESKGKKISALDEANPYDGLISLYPEEADIETSEIFTYVIPDTQAMVIVPVTVTTPRKKESPG</sequence>
<proteinExistence type="predicted"/>